<name>A0A3N9TEZ4_9VIBR</name>
<organism evidence="1 2">
    <name type="scientific">Vibrio viridaestus</name>
    <dbReference type="NCBI Taxonomy" id="2487322"/>
    <lineage>
        <taxon>Bacteria</taxon>
        <taxon>Pseudomonadati</taxon>
        <taxon>Pseudomonadota</taxon>
        <taxon>Gammaproteobacteria</taxon>
        <taxon>Vibrionales</taxon>
        <taxon>Vibrionaceae</taxon>
        <taxon>Vibrio</taxon>
    </lineage>
</organism>
<gene>
    <name evidence="1" type="ORF">EES38_13860</name>
</gene>
<evidence type="ECO:0000313" key="1">
    <source>
        <dbReference type="EMBL" id="RQW62801.1"/>
    </source>
</evidence>
<dbReference type="EMBL" id="RJVQ01000005">
    <property type="protein sequence ID" value="RQW62801.1"/>
    <property type="molecule type" value="Genomic_DNA"/>
</dbReference>
<dbReference type="Proteomes" id="UP000281112">
    <property type="component" value="Unassembled WGS sequence"/>
</dbReference>
<accession>A0A3N9TEZ4</accession>
<sequence length="64" mass="7359">MTNFYIDDGEQTVRELIADLLERFGKQIESGRVPKVKLHYFGAELEINLLEFEGIGKFHTTTAE</sequence>
<evidence type="ECO:0000313" key="2">
    <source>
        <dbReference type="Proteomes" id="UP000281112"/>
    </source>
</evidence>
<dbReference type="OrthoDB" id="5904408at2"/>
<dbReference type="AlphaFoldDB" id="A0A3N9TEZ4"/>
<reference evidence="1 2" key="1">
    <citation type="submission" date="2018-11" db="EMBL/GenBank/DDBJ databases">
        <title>Vibrio LJC006 sp. nov., isolated from seawater during the bloom of the enteromorpha.</title>
        <authorList>
            <person name="Liang J."/>
        </authorList>
    </citation>
    <scope>NUCLEOTIDE SEQUENCE [LARGE SCALE GENOMIC DNA]</scope>
    <source>
        <strain evidence="1 2">LJC006</strain>
    </source>
</reference>
<protein>
    <submittedName>
        <fullName evidence="1">Uncharacterized protein</fullName>
    </submittedName>
</protein>
<comment type="caution">
    <text evidence="1">The sequence shown here is derived from an EMBL/GenBank/DDBJ whole genome shotgun (WGS) entry which is preliminary data.</text>
</comment>
<proteinExistence type="predicted"/>
<dbReference type="RefSeq" id="WP_124937791.1">
    <property type="nucleotide sequence ID" value="NZ_RJVQ01000005.1"/>
</dbReference>
<keyword evidence="2" id="KW-1185">Reference proteome</keyword>